<proteinExistence type="predicted"/>
<dbReference type="InterPro" id="IPR048760">
    <property type="entry name" value="VP0354-like_sensor_dom"/>
</dbReference>
<dbReference type="Gene3D" id="1.10.287.130">
    <property type="match status" value="1"/>
</dbReference>
<dbReference type="PRINTS" id="PR00344">
    <property type="entry name" value="BCTRLSENSOR"/>
</dbReference>
<dbReference type="STRING" id="1656094.BFC18_00520"/>
<dbReference type="PANTHER" id="PTHR43065">
    <property type="entry name" value="SENSOR HISTIDINE KINASE"/>
    <property type="match status" value="1"/>
</dbReference>
<dbReference type="InterPro" id="IPR003661">
    <property type="entry name" value="HisK_dim/P_dom"/>
</dbReference>
<dbReference type="InterPro" id="IPR036890">
    <property type="entry name" value="HATPase_C_sf"/>
</dbReference>
<comment type="caution">
    <text evidence="11">The sequence shown here is derived from an EMBL/GenBank/DDBJ whole genome shotgun (WGS) entry which is preliminary data.</text>
</comment>
<gene>
    <name evidence="11" type="ORF">BFC18_00520</name>
</gene>
<dbReference type="CDD" id="cd00082">
    <property type="entry name" value="HisKA"/>
    <property type="match status" value="1"/>
</dbReference>
<dbReference type="EC" id="2.7.13.3" evidence="3"/>
<evidence type="ECO:0000256" key="2">
    <source>
        <dbReference type="ARBA" id="ARBA00004651"/>
    </source>
</evidence>
<dbReference type="SUPFAM" id="SSF103190">
    <property type="entry name" value="Sensory domain-like"/>
    <property type="match status" value="1"/>
</dbReference>
<dbReference type="AlphaFoldDB" id="A0A1E7Z5K0"/>
<dbReference type="GO" id="GO:0000155">
    <property type="term" value="F:phosphorelay sensor kinase activity"/>
    <property type="evidence" value="ECO:0007669"/>
    <property type="project" value="InterPro"/>
</dbReference>
<keyword evidence="7 9" id="KW-1133">Transmembrane helix</keyword>
<dbReference type="PANTHER" id="PTHR43065:SF42">
    <property type="entry name" value="TWO-COMPONENT SENSOR PPRA"/>
    <property type="match status" value="1"/>
</dbReference>
<evidence type="ECO:0000313" key="11">
    <source>
        <dbReference type="EMBL" id="OFC68757.1"/>
    </source>
</evidence>
<feature type="domain" description="Histidine kinase" evidence="10">
    <location>
        <begin position="378"/>
        <end position="607"/>
    </location>
</feature>
<keyword evidence="5" id="KW-0597">Phosphoprotein</keyword>
<dbReference type="Gene3D" id="3.30.565.10">
    <property type="entry name" value="Histidine kinase-like ATPase, C-terminal domain"/>
    <property type="match status" value="1"/>
</dbReference>
<dbReference type="SUPFAM" id="SSF55874">
    <property type="entry name" value="ATPase domain of HSP90 chaperone/DNA topoisomerase II/histidine kinase"/>
    <property type="match status" value="1"/>
</dbReference>
<comment type="subcellular location">
    <subcellularLocation>
        <location evidence="2">Cell membrane</location>
        <topology evidence="2">Multi-pass membrane protein</topology>
    </subcellularLocation>
</comment>
<feature type="transmembrane region" description="Helical" evidence="9">
    <location>
        <begin position="12"/>
        <end position="31"/>
    </location>
</feature>
<keyword evidence="4" id="KW-1003">Cell membrane</keyword>
<name>A0A1E7Z5K0_9ALTE</name>
<evidence type="ECO:0000256" key="4">
    <source>
        <dbReference type="ARBA" id="ARBA00022475"/>
    </source>
</evidence>
<keyword evidence="6 9" id="KW-0812">Transmembrane</keyword>
<organism evidence="11 12">
    <name type="scientific">Alteromonas confluentis</name>
    <dbReference type="NCBI Taxonomy" id="1656094"/>
    <lineage>
        <taxon>Bacteria</taxon>
        <taxon>Pseudomonadati</taxon>
        <taxon>Pseudomonadota</taxon>
        <taxon>Gammaproteobacteria</taxon>
        <taxon>Alteromonadales</taxon>
        <taxon>Alteromonadaceae</taxon>
        <taxon>Alteromonas/Salinimonas group</taxon>
        <taxon>Alteromonas</taxon>
    </lineage>
</organism>
<dbReference type="Pfam" id="PF21623">
    <property type="entry name" value="HK_sensor_dom_bact"/>
    <property type="match status" value="1"/>
</dbReference>
<dbReference type="PROSITE" id="PS50109">
    <property type="entry name" value="HIS_KIN"/>
    <property type="match status" value="1"/>
</dbReference>
<protein>
    <recommendedName>
        <fullName evidence="3">histidine kinase</fullName>
        <ecNumber evidence="3">2.7.13.3</ecNumber>
    </recommendedName>
</protein>
<evidence type="ECO:0000259" key="10">
    <source>
        <dbReference type="PROSITE" id="PS50109"/>
    </source>
</evidence>
<dbReference type="OrthoDB" id="2521613at2"/>
<reference evidence="11 12" key="1">
    <citation type="submission" date="2016-08" db="EMBL/GenBank/DDBJ databases">
        <authorList>
            <person name="Seilhamer J.J."/>
        </authorList>
    </citation>
    <scope>NUCLEOTIDE SEQUENCE [LARGE SCALE GENOMIC DNA]</scope>
    <source>
        <strain evidence="11 12">KCTC 42603</strain>
    </source>
</reference>
<dbReference type="EMBL" id="MDHN01000043">
    <property type="protein sequence ID" value="OFC68757.1"/>
    <property type="molecule type" value="Genomic_DNA"/>
</dbReference>
<dbReference type="CDD" id="cd00075">
    <property type="entry name" value="HATPase"/>
    <property type="match status" value="1"/>
</dbReference>
<dbReference type="Proteomes" id="UP000175691">
    <property type="component" value="Unassembled WGS sequence"/>
</dbReference>
<keyword evidence="12" id="KW-1185">Reference proteome</keyword>
<dbReference type="InterPro" id="IPR029151">
    <property type="entry name" value="Sensor-like_sf"/>
</dbReference>
<evidence type="ECO:0000256" key="7">
    <source>
        <dbReference type="ARBA" id="ARBA00022989"/>
    </source>
</evidence>
<accession>A0A1E7Z5K0</accession>
<dbReference type="GO" id="GO:0005886">
    <property type="term" value="C:plasma membrane"/>
    <property type="evidence" value="ECO:0007669"/>
    <property type="project" value="UniProtKB-SubCell"/>
</dbReference>
<evidence type="ECO:0000256" key="6">
    <source>
        <dbReference type="ARBA" id="ARBA00022692"/>
    </source>
</evidence>
<evidence type="ECO:0000256" key="8">
    <source>
        <dbReference type="SAM" id="Coils"/>
    </source>
</evidence>
<evidence type="ECO:0000256" key="1">
    <source>
        <dbReference type="ARBA" id="ARBA00000085"/>
    </source>
</evidence>
<feature type="transmembrane region" description="Helical" evidence="9">
    <location>
        <begin position="306"/>
        <end position="326"/>
    </location>
</feature>
<evidence type="ECO:0000313" key="12">
    <source>
        <dbReference type="Proteomes" id="UP000175691"/>
    </source>
</evidence>
<dbReference type="InterPro" id="IPR005467">
    <property type="entry name" value="His_kinase_dom"/>
</dbReference>
<dbReference type="Gene3D" id="3.30.450.20">
    <property type="entry name" value="PAS domain"/>
    <property type="match status" value="1"/>
</dbReference>
<evidence type="ECO:0000256" key="3">
    <source>
        <dbReference type="ARBA" id="ARBA00012438"/>
    </source>
</evidence>
<evidence type="ECO:0000256" key="5">
    <source>
        <dbReference type="ARBA" id="ARBA00022553"/>
    </source>
</evidence>
<comment type="catalytic activity">
    <reaction evidence="1">
        <text>ATP + protein L-histidine = ADP + protein N-phospho-L-histidine.</text>
        <dbReference type="EC" id="2.7.13.3"/>
    </reaction>
</comment>
<dbReference type="RefSeq" id="WP_070127609.1">
    <property type="nucleotide sequence ID" value="NZ_MDHN01000043.1"/>
</dbReference>
<evidence type="ECO:0000256" key="9">
    <source>
        <dbReference type="SAM" id="Phobius"/>
    </source>
</evidence>
<feature type="coiled-coil region" evidence="8">
    <location>
        <begin position="339"/>
        <end position="369"/>
    </location>
</feature>
<keyword evidence="9" id="KW-0472">Membrane</keyword>
<dbReference type="SMART" id="SM00387">
    <property type="entry name" value="HATPase_c"/>
    <property type="match status" value="1"/>
</dbReference>
<keyword evidence="8" id="KW-0175">Coiled coil</keyword>
<sequence length="618" mass="69692">MNRSLWRRASLFYVANLFLSLSTGYIVYQWFHSESMEQLSADHTAMISSVNTAISQEMGDITNIIRLANEHLMEAIDNDSDDDSRAEIFLRIGSVLSNVSQIRWIDLTGKETIRVNFTENGGQIVPENELQDKSSRYYFIQAKETSPGGISLSSIDLNIENGRLTLPYQPTIRVSLHTFPRHPLGEGFLVFNFDMTELFQRLRNFEEPQSQLLIAAGETQWLINPDSSLEWSSSKNSEPASLKVAQPELYERLAEYHVLSLQRGENDAIFSAALLPIRMKHTFSSEELYILARTPGQYYTLLMKDALLPAILTFLGTFALVALFILRDIRHQEHVNVLNKQLLAEKTELKTALERQTQLRDELVESEKMASLGMLVAGVAHELSTPVGGTTMCISTLENKLERLEQQISSGLTRSELDNYLSATKESLTISRHNLERITDLIKRFKRLAVDRGSESPVRFNLMQVITDLIRTLESQASSRRVSITHNIPGDIQLNSFPGLFSQILQNLITNAIHHAFSDMPRGEVVVSAINKEDSIEIRVKDNGSGIAEEVQDHLFDPFVTTARNDGNTGLGMHLVHQWVSVLDGRIVFTTKQNEGTEFVMTFPVTSAPQHEVPDNQD</sequence>
<dbReference type="Pfam" id="PF02518">
    <property type="entry name" value="HATPase_c"/>
    <property type="match status" value="1"/>
</dbReference>
<dbReference type="InterPro" id="IPR004358">
    <property type="entry name" value="Sig_transdc_His_kin-like_C"/>
</dbReference>
<dbReference type="InterPro" id="IPR003594">
    <property type="entry name" value="HATPase_dom"/>
</dbReference>